<proteinExistence type="predicted"/>
<keyword evidence="2" id="KW-1185">Reference proteome</keyword>
<evidence type="ECO:0000313" key="2">
    <source>
        <dbReference type="Proteomes" id="UP001442494"/>
    </source>
</evidence>
<comment type="caution">
    <text evidence="1">The sequence shown here is derived from an EMBL/GenBank/DDBJ whole genome shotgun (WGS) entry which is preliminary data.</text>
</comment>
<organism evidence="1 2">
    <name type="scientific">Funiculus sociatus GB2-A5</name>
    <dbReference type="NCBI Taxonomy" id="2933946"/>
    <lineage>
        <taxon>Bacteria</taxon>
        <taxon>Bacillati</taxon>
        <taxon>Cyanobacteriota</taxon>
        <taxon>Cyanophyceae</taxon>
        <taxon>Coleofasciculales</taxon>
        <taxon>Coleofasciculaceae</taxon>
        <taxon>Funiculus</taxon>
    </lineage>
</organism>
<accession>A0ABV0JLI8</accession>
<evidence type="ECO:0000313" key="1">
    <source>
        <dbReference type="EMBL" id="MEP0863542.1"/>
    </source>
</evidence>
<dbReference type="EMBL" id="JAMPKK010000005">
    <property type="protein sequence ID" value="MEP0863542.1"/>
    <property type="molecule type" value="Genomic_DNA"/>
</dbReference>
<sequence length="803" mass="91043">MELQDREVTLKIKSRPLRCAYLVRNRDELLDAIALYTHMWGGAANAILPLPENDEELNSFTSTLEWMNPDYIFIPREERSLPVSQVLEKLPILARPISKVEIQRHIDIASRDLLHLAAGSLSHISKVLSAIYQNGTEDIGIRLLATNNPFNLESALHAGLPTKSYCDYLVQYLGASTFSHLENINFLFRALLTITKFKSPYDLTLVKTGKSYDFNSYIMETNDEETLCIFLDDGSDLGIATAFWNCRWMFPYNKIFFSRKKFLENIKTYALQIIKFMPYIRAIHITTPFSREKALELCRFLKNIFLEGGKEVLVKITYQDFRFDWVPGTLSSGKAIEITRTVTSEGCVRFDLSTPVGHENTNFTFGYDAEVKFRSGRKFFCPHTLGNSHLLTNELWRLDYSETNRENFGKHWLRQDLPIRAAVKGIAGLALPGKECFFFIHPDNVIITRLLKELGFEVKANEHTRYAQGLVKRLGGIGEVTSLINDGGVDIISVLSADRGDREGLNRSKILSALIKKRSFNQEEANKIINQKLKPLLASDLLRRGYSHRCQNCNLKTWFSIEEIREFIECKGCYEREQLPLDDLEFTYKPNELAAQLIREGGLAVLMTAATLIRIPSSSSSLIQFGGDFFNVENKTKFAEVDLFCLTEEALIISECKSLFTKKEADEKEIENSIKEQIERTRESLKKNLDVAKRIGASAIVLGVFTNVSNISNLLNIIADLKDMARGQSIGLHLALNGRIHLWGNSDGIEPRKINLGDLLVEEQALSNEWTVGESPSHYGGAVGSKGLFDKEILKQWESELKA</sequence>
<reference evidence="1 2" key="1">
    <citation type="submission" date="2022-04" db="EMBL/GenBank/DDBJ databases">
        <title>Positive selection, recombination, and allopatry shape intraspecific diversity of widespread and dominant cyanobacteria.</title>
        <authorList>
            <person name="Wei J."/>
            <person name="Shu W."/>
            <person name="Hu C."/>
        </authorList>
    </citation>
    <scope>NUCLEOTIDE SEQUENCE [LARGE SCALE GENOMIC DNA]</scope>
    <source>
        <strain evidence="1 2">GB2-A5</strain>
    </source>
</reference>
<name>A0ABV0JLI8_9CYAN</name>
<dbReference type="Proteomes" id="UP001442494">
    <property type="component" value="Unassembled WGS sequence"/>
</dbReference>
<gene>
    <name evidence="1" type="ORF">NDI37_03565</name>
</gene>
<protein>
    <submittedName>
        <fullName evidence="1">Uncharacterized protein</fullName>
    </submittedName>
</protein>
<dbReference type="RefSeq" id="WP_190418813.1">
    <property type="nucleotide sequence ID" value="NZ_JAMPKK010000005.1"/>
</dbReference>